<dbReference type="AlphaFoldDB" id="A0A6A1VJ21"/>
<evidence type="ECO:0000313" key="1">
    <source>
        <dbReference type="EMBL" id="KAB1212595.1"/>
    </source>
</evidence>
<organism evidence="1 2">
    <name type="scientific">Morella rubra</name>
    <name type="common">Chinese bayberry</name>
    <dbReference type="NCBI Taxonomy" id="262757"/>
    <lineage>
        <taxon>Eukaryota</taxon>
        <taxon>Viridiplantae</taxon>
        <taxon>Streptophyta</taxon>
        <taxon>Embryophyta</taxon>
        <taxon>Tracheophyta</taxon>
        <taxon>Spermatophyta</taxon>
        <taxon>Magnoliopsida</taxon>
        <taxon>eudicotyledons</taxon>
        <taxon>Gunneridae</taxon>
        <taxon>Pentapetalae</taxon>
        <taxon>rosids</taxon>
        <taxon>fabids</taxon>
        <taxon>Fagales</taxon>
        <taxon>Myricaceae</taxon>
        <taxon>Morella</taxon>
    </lineage>
</organism>
<evidence type="ECO:0000313" key="2">
    <source>
        <dbReference type="Proteomes" id="UP000516437"/>
    </source>
</evidence>
<dbReference type="EMBL" id="RXIC02000023">
    <property type="protein sequence ID" value="KAB1212595.1"/>
    <property type="molecule type" value="Genomic_DNA"/>
</dbReference>
<reference evidence="1 2" key="1">
    <citation type="journal article" date="2019" name="Plant Biotechnol. J.">
        <title>The red bayberry genome and genetic basis of sex determination.</title>
        <authorList>
            <person name="Jia H.M."/>
            <person name="Jia H.J."/>
            <person name="Cai Q.L."/>
            <person name="Wang Y."/>
            <person name="Zhao H.B."/>
            <person name="Yang W.F."/>
            <person name="Wang G.Y."/>
            <person name="Li Y.H."/>
            <person name="Zhan D.L."/>
            <person name="Shen Y.T."/>
            <person name="Niu Q.F."/>
            <person name="Chang L."/>
            <person name="Qiu J."/>
            <person name="Zhao L."/>
            <person name="Xie H.B."/>
            <person name="Fu W.Y."/>
            <person name="Jin J."/>
            <person name="Li X.W."/>
            <person name="Jiao Y."/>
            <person name="Zhou C.C."/>
            <person name="Tu T."/>
            <person name="Chai C.Y."/>
            <person name="Gao J.L."/>
            <person name="Fan L.J."/>
            <person name="van de Weg E."/>
            <person name="Wang J.Y."/>
            <person name="Gao Z.S."/>
        </authorList>
    </citation>
    <scope>NUCLEOTIDE SEQUENCE [LARGE SCALE GENOMIC DNA]</scope>
    <source>
        <tissue evidence="1">Leaves</tissue>
    </source>
</reference>
<keyword evidence="2" id="KW-1185">Reference proteome</keyword>
<gene>
    <name evidence="1" type="ORF">CJ030_MR5G022562</name>
</gene>
<sequence>MGKQDPTADQLTMTIHGVTVIVSADAIAELLQIPKAAVPPEGMLLLVLHRGAMPALLLHWRTMPLLLLCQRLMLLPVGHGSIREEYHSEGINRAIGLGRCYDSEAEREYPNDDGVYADVVHGYQFPVDHFGEKLCSDGDWFEGGGDCYAEGTDFCDKTHVILIPISQYCSNITADTHQTGGQYVGAVRAYA</sequence>
<comment type="caution">
    <text evidence="1">The sequence shown here is derived from an EMBL/GenBank/DDBJ whole genome shotgun (WGS) entry which is preliminary data.</text>
</comment>
<proteinExistence type="predicted"/>
<name>A0A6A1VJ21_9ROSI</name>
<protein>
    <submittedName>
        <fullName evidence="1">Uncharacterized protein</fullName>
    </submittedName>
</protein>
<dbReference type="Proteomes" id="UP000516437">
    <property type="component" value="Chromosome 5"/>
</dbReference>
<accession>A0A6A1VJ21</accession>